<dbReference type="Gene3D" id="3.90.1150.10">
    <property type="entry name" value="Aspartate Aminotransferase, domain 1"/>
    <property type="match status" value="1"/>
</dbReference>
<name>A0A1H2VSV9_9FLAO</name>
<feature type="modified residue" description="N6-(pyridoxal phosphate)lysine" evidence="3">
    <location>
        <position position="191"/>
    </location>
</feature>
<dbReference type="PANTHER" id="PTHR30244:SF34">
    <property type="entry name" value="DTDP-4-AMINO-4,6-DIDEOXYGALACTOSE TRANSAMINASE"/>
    <property type="match status" value="1"/>
</dbReference>
<feature type="active site" description="Proton acceptor" evidence="2">
    <location>
        <position position="191"/>
    </location>
</feature>
<dbReference type="GO" id="GO:0008483">
    <property type="term" value="F:transaminase activity"/>
    <property type="evidence" value="ECO:0007669"/>
    <property type="project" value="TreeGrafter"/>
</dbReference>
<protein>
    <submittedName>
        <fullName evidence="5">dTDP-4-amino-4,6-dideoxygalactose transaminase</fullName>
    </submittedName>
</protein>
<keyword evidence="3 4" id="KW-0663">Pyridoxal phosphate</keyword>
<dbReference type="Pfam" id="PF01041">
    <property type="entry name" value="DegT_DnrJ_EryC1"/>
    <property type="match status" value="1"/>
</dbReference>
<dbReference type="SUPFAM" id="SSF53383">
    <property type="entry name" value="PLP-dependent transferases"/>
    <property type="match status" value="1"/>
</dbReference>
<dbReference type="EMBL" id="FNMV01000004">
    <property type="protein sequence ID" value="SDW71356.1"/>
    <property type="molecule type" value="Genomic_DNA"/>
</dbReference>
<evidence type="ECO:0000256" key="1">
    <source>
        <dbReference type="ARBA" id="ARBA00037999"/>
    </source>
</evidence>
<evidence type="ECO:0000256" key="2">
    <source>
        <dbReference type="PIRSR" id="PIRSR000390-1"/>
    </source>
</evidence>
<dbReference type="Gene3D" id="3.40.640.10">
    <property type="entry name" value="Type I PLP-dependent aspartate aminotransferase-like (Major domain)"/>
    <property type="match status" value="1"/>
</dbReference>
<dbReference type="GO" id="GO:0030170">
    <property type="term" value="F:pyridoxal phosphate binding"/>
    <property type="evidence" value="ECO:0007669"/>
    <property type="project" value="TreeGrafter"/>
</dbReference>
<dbReference type="InterPro" id="IPR015421">
    <property type="entry name" value="PyrdxlP-dep_Trfase_major"/>
</dbReference>
<reference evidence="6" key="1">
    <citation type="submission" date="2016-10" db="EMBL/GenBank/DDBJ databases">
        <authorList>
            <person name="Varghese N."/>
            <person name="Submissions S."/>
        </authorList>
    </citation>
    <scope>NUCLEOTIDE SEQUENCE [LARGE SCALE GENOMIC DNA]</scope>
    <source>
        <strain evidence="6">DSM 15718</strain>
    </source>
</reference>
<dbReference type="InterPro" id="IPR015424">
    <property type="entry name" value="PyrdxlP-dep_Trfase"/>
</dbReference>
<dbReference type="Proteomes" id="UP000198569">
    <property type="component" value="Unassembled WGS sequence"/>
</dbReference>
<sequence length="383" mass="42567">MNKNKIWLSSPHMGGNEQKFIQEAFDTNWIAPVGANIDAFELGLELYLGTGYVTALNSGTAAIHLGLILLGVKAGDEVLCQTLTFSASANPILYQGAIPVFIDSEPDTWNLCPMALEEAIVDRIAKGKLPKAIIAVALYGVPYKIEEIRIIANNYNIPILEDSAEALGSSYKGKRCGTFGDVSTLSFNGSKIITTSGGGAIVTSTKELKDRSIFLATQAKENAPHYKHCEVGYNYRMSNVLAGIGRGQMEVLDKHVDSRRKMHEFYFDLFKGIKGFSVYMVPNADYFANYWLTTILIDPSETKGMTKETVRLKLLEENIDCRPLWKPMHLQPIYSNYPYYGKHVAESLFDSGLCLPSGSNLSDEDRDRIKAVFIDLFETQKKK</sequence>
<keyword evidence="6" id="KW-1185">Reference proteome</keyword>
<evidence type="ECO:0000256" key="4">
    <source>
        <dbReference type="RuleBase" id="RU004508"/>
    </source>
</evidence>
<dbReference type="InterPro" id="IPR015422">
    <property type="entry name" value="PyrdxlP-dep_Trfase_small"/>
</dbReference>
<organism evidence="5 6">
    <name type="scientific">Flavobacterium degerlachei</name>
    <dbReference type="NCBI Taxonomy" id="229203"/>
    <lineage>
        <taxon>Bacteria</taxon>
        <taxon>Pseudomonadati</taxon>
        <taxon>Bacteroidota</taxon>
        <taxon>Flavobacteriia</taxon>
        <taxon>Flavobacteriales</taxon>
        <taxon>Flavobacteriaceae</taxon>
        <taxon>Flavobacterium</taxon>
    </lineage>
</organism>
<dbReference type="AlphaFoldDB" id="A0A1H2VSV9"/>
<dbReference type="OrthoDB" id="9810913at2"/>
<evidence type="ECO:0000313" key="5">
    <source>
        <dbReference type="EMBL" id="SDW71356.1"/>
    </source>
</evidence>
<gene>
    <name evidence="5" type="ORF">SAMN05444338_104149</name>
</gene>
<accession>A0A1H2VSV9</accession>
<comment type="similarity">
    <text evidence="1 4">Belongs to the DegT/DnrJ/EryC1 family.</text>
</comment>
<evidence type="ECO:0000256" key="3">
    <source>
        <dbReference type="PIRSR" id="PIRSR000390-2"/>
    </source>
</evidence>
<dbReference type="PIRSF" id="PIRSF000390">
    <property type="entry name" value="PLP_StrS"/>
    <property type="match status" value="1"/>
</dbReference>
<proteinExistence type="inferred from homology"/>
<evidence type="ECO:0000313" key="6">
    <source>
        <dbReference type="Proteomes" id="UP000198569"/>
    </source>
</evidence>
<dbReference type="PANTHER" id="PTHR30244">
    <property type="entry name" value="TRANSAMINASE"/>
    <property type="match status" value="1"/>
</dbReference>
<dbReference type="CDD" id="cd00616">
    <property type="entry name" value="AHBA_syn"/>
    <property type="match status" value="1"/>
</dbReference>
<dbReference type="STRING" id="229203.SAMN05444338_104149"/>
<dbReference type="GO" id="GO:0000271">
    <property type="term" value="P:polysaccharide biosynthetic process"/>
    <property type="evidence" value="ECO:0007669"/>
    <property type="project" value="TreeGrafter"/>
</dbReference>
<dbReference type="RefSeq" id="WP_091430560.1">
    <property type="nucleotide sequence ID" value="NZ_FNMV01000004.1"/>
</dbReference>
<dbReference type="InterPro" id="IPR000653">
    <property type="entry name" value="DegT/StrS_aminotransferase"/>
</dbReference>